<evidence type="ECO:0000313" key="4">
    <source>
        <dbReference type="EMBL" id="KAG9270585.1"/>
    </source>
</evidence>
<dbReference type="PROSITE" id="PS50188">
    <property type="entry name" value="B302_SPRY"/>
    <property type="match status" value="1"/>
</dbReference>
<dbReference type="PRINTS" id="PR01407">
    <property type="entry name" value="BUTYPHLNCDUF"/>
</dbReference>
<organism evidence="5 6">
    <name type="scientific">Astyanax mexicanus</name>
    <name type="common">Blind cave fish</name>
    <name type="synonym">Astyanax fasciatus mexicanus</name>
    <dbReference type="NCBI Taxonomy" id="7994"/>
    <lineage>
        <taxon>Eukaryota</taxon>
        <taxon>Metazoa</taxon>
        <taxon>Chordata</taxon>
        <taxon>Craniata</taxon>
        <taxon>Vertebrata</taxon>
        <taxon>Euteleostomi</taxon>
        <taxon>Actinopterygii</taxon>
        <taxon>Neopterygii</taxon>
        <taxon>Teleostei</taxon>
        <taxon>Ostariophysi</taxon>
        <taxon>Characiformes</taxon>
        <taxon>Characoidei</taxon>
        <taxon>Acestrorhamphidae</taxon>
        <taxon>Acestrorhamphinae</taxon>
        <taxon>Astyanax</taxon>
    </lineage>
</organism>
<reference evidence="4 7" key="1">
    <citation type="submission" date="2021-07" db="EMBL/GenBank/DDBJ databases">
        <authorList>
            <person name="Imarazene B."/>
            <person name="Zahm M."/>
            <person name="Klopp C."/>
            <person name="Cabau C."/>
            <person name="Beille S."/>
            <person name="Jouanno E."/>
            <person name="Castinel A."/>
            <person name="Lluch J."/>
            <person name="Gil L."/>
            <person name="Kuchtly C."/>
            <person name="Lopez Roques C."/>
            <person name="Donnadieu C."/>
            <person name="Parrinello H."/>
            <person name="Journot L."/>
            <person name="Du K."/>
            <person name="Schartl M."/>
            <person name="Retaux S."/>
            <person name="Guiguen Y."/>
        </authorList>
    </citation>
    <scope>NUCLEOTIDE SEQUENCE [LARGE SCALE GENOMIC DNA]</scope>
    <source>
        <strain evidence="4">Pach_M1</strain>
        <tissue evidence="4">Testis</tissue>
    </source>
</reference>
<feature type="region of interest" description="Disordered" evidence="2">
    <location>
        <begin position="1"/>
        <end position="129"/>
    </location>
</feature>
<dbReference type="SMART" id="SM00449">
    <property type="entry name" value="SPRY"/>
    <property type="match status" value="1"/>
</dbReference>
<evidence type="ECO:0000313" key="7">
    <source>
        <dbReference type="Proteomes" id="UP000752171"/>
    </source>
</evidence>
<dbReference type="InterPro" id="IPR001870">
    <property type="entry name" value="B30.2/SPRY"/>
</dbReference>
<dbReference type="FunFam" id="2.60.120.920:FF:000004">
    <property type="entry name" value="Butyrophilin subfamily 1 member A1"/>
    <property type="match status" value="1"/>
</dbReference>
<sequence length="424" mass="48373">MEPLNNESKKVDRPEFLSNQLLRTKSLEIKRSHKSHRSPGNDSYTGKPIKMNLPEDMSHRSHRSPSVASHSSMVRPTGFRKSETEDNMSTASEPASSIADSGVESVTTDWSRDTPFTVPPDARQNPRHAAPGDVACDLCEEIKLKACKSCMTCLASFCELHVQGHYTIEPLNRHLLVEVTKNLGNLQESAQMKKILTKEREENQRLKDENLSLKKENESLRQRICKLRLPDYICQGKVPVAADLTLDPETAHCALLLSDDCKQVRVGDKTTVHQTSQRFDKWECVLAKEGFSSGRHYWEVEVNREFTIGVSRQSAQRKGKFIFCPSEGYWCLYHFRQAFSALDDSIHRLQVNSFPRVLGVCIDVDEKWVAFYNSETKAQIYTFRNMTFTDGEKIYPLFNTLEKSANLEIKTEMFLPLKLSLNTC</sequence>
<evidence type="ECO:0000256" key="2">
    <source>
        <dbReference type="SAM" id="MobiDB-lite"/>
    </source>
</evidence>
<dbReference type="Proteomes" id="UP000752171">
    <property type="component" value="Unassembled WGS sequence"/>
</dbReference>
<reference evidence="5" key="2">
    <citation type="submission" date="2025-05" db="UniProtKB">
        <authorList>
            <consortium name="Ensembl"/>
        </authorList>
    </citation>
    <scope>IDENTIFICATION</scope>
</reference>
<dbReference type="InterPro" id="IPR003877">
    <property type="entry name" value="SPRY_dom"/>
</dbReference>
<keyword evidence="1" id="KW-0175">Coiled coil</keyword>
<feature type="compositionally biased region" description="Polar residues" evidence="2">
    <location>
        <begin position="87"/>
        <end position="109"/>
    </location>
</feature>
<evidence type="ECO:0000313" key="6">
    <source>
        <dbReference type="Proteomes" id="UP000694621"/>
    </source>
</evidence>
<dbReference type="InterPro" id="IPR013320">
    <property type="entry name" value="ConA-like_dom_sf"/>
</dbReference>
<dbReference type="Proteomes" id="UP000694621">
    <property type="component" value="Unplaced"/>
</dbReference>
<protein>
    <submittedName>
        <fullName evidence="5">Butyrophilin subfamily 1 member A1</fullName>
    </submittedName>
    <submittedName>
        <fullName evidence="4">Pyrin-like</fullName>
    </submittedName>
</protein>
<dbReference type="PANTHER" id="PTHR24103">
    <property type="entry name" value="E3 UBIQUITIN-PROTEIN LIGASE TRIM"/>
    <property type="match status" value="1"/>
</dbReference>
<evidence type="ECO:0000256" key="1">
    <source>
        <dbReference type="SAM" id="Coils"/>
    </source>
</evidence>
<feature type="coiled-coil region" evidence="1">
    <location>
        <begin position="189"/>
        <end position="223"/>
    </location>
</feature>
<dbReference type="SMART" id="SM00589">
    <property type="entry name" value="PRY"/>
    <property type="match status" value="1"/>
</dbReference>
<dbReference type="Pfam" id="PF13765">
    <property type="entry name" value="PRY"/>
    <property type="match status" value="1"/>
</dbReference>
<name>A0A8B9J7L6_ASTMX</name>
<dbReference type="Gene3D" id="4.10.830.40">
    <property type="match status" value="1"/>
</dbReference>
<feature type="domain" description="B30.2/SPRY" evidence="3">
    <location>
        <begin position="224"/>
        <end position="416"/>
    </location>
</feature>
<accession>A0A8B9J7L6</accession>
<dbReference type="SUPFAM" id="SSF49899">
    <property type="entry name" value="Concanavalin A-like lectins/glucanases"/>
    <property type="match status" value="1"/>
</dbReference>
<dbReference type="OrthoDB" id="9986391at2759"/>
<feature type="compositionally biased region" description="Low complexity" evidence="2">
    <location>
        <begin position="64"/>
        <end position="75"/>
    </location>
</feature>
<dbReference type="EMBL" id="JAICCE010000012">
    <property type="protein sequence ID" value="KAG9270585.1"/>
    <property type="molecule type" value="Genomic_DNA"/>
</dbReference>
<proteinExistence type="predicted"/>
<dbReference type="Ensembl" id="ENSAMXT00005008695.1">
    <property type="protein sequence ID" value="ENSAMXP00005007726.1"/>
    <property type="gene ID" value="ENSAMXG00005004589.1"/>
</dbReference>
<evidence type="ECO:0000259" key="3">
    <source>
        <dbReference type="PROSITE" id="PS50188"/>
    </source>
</evidence>
<dbReference type="InterPro" id="IPR043136">
    <property type="entry name" value="B30.2/SPRY_sf"/>
</dbReference>
<dbReference type="InterPro" id="IPR050143">
    <property type="entry name" value="TRIM/RBCC"/>
</dbReference>
<dbReference type="InterPro" id="IPR003879">
    <property type="entry name" value="Butyrophylin_SPRY"/>
</dbReference>
<dbReference type="AlphaFoldDB" id="A0A8B9J7L6"/>
<dbReference type="Pfam" id="PF00622">
    <property type="entry name" value="SPRY"/>
    <property type="match status" value="1"/>
</dbReference>
<evidence type="ECO:0000313" key="5">
    <source>
        <dbReference type="Ensembl" id="ENSAMXP00005007726.1"/>
    </source>
</evidence>
<dbReference type="Gene3D" id="2.60.120.920">
    <property type="match status" value="1"/>
</dbReference>
<dbReference type="InterPro" id="IPR006574">
    <property type="entry name" value="PRY"/>
</dbReference>
<gene>
    <name evidence="4" type="primary">BTN1A1</name>
    <name evidence="4" type="ORF">AMEX_G15550</name>
</gene>